<proteinExistence type="inferred from homology"/>
<name>D6Z2P5_DESAT</name>
<evidence type="ECO:0000259" key="4">
    <source>
        <dbReference type="PROSITE" id="PS52004"/>
    </source>
</evidence>
<dbReference type="EMBL" id="CP001940">
    <property type="protein sequence ID" value="ADH85820.1"/>
    <property type="molecule type" value="Genomic_DNA"/>
</dbReference>
<sequence length="413" mass="42147">MDDAAVAIAVGGMGCVSAAGLNLEEHGAALAGGEVACGPVPAEIYATSLPFPVFSVAGDPLALTGRLPEVAAAAELTALSRTSRLALAAALEALADAGLSPEMLRGRKVGVCLGTTVGCAFNDEDYYRAWRQGERPPLAPVQRYLQGNVSIALQAVLQLAGPALVITNACASGTDAIGVAADWLRQGRCDLAIAGGADALSRIAGNGFTSLLLTDAAPCRPFDESRQGLNLGEGAAVLLLERESAGARQGRRPRGWIRGFGTAGDAWHPTAPHPQGIGLQRAIGVALAGSDLRRQDIALINGHGTGTPANDLAETTATAEVFGADGRVPLVSTKALTGHTLGAAGAVEAVFTLLALQAGKTVGSRRCRRPDPAFPYRPLAEDEERVLTGPIGISQSLAFGGGNSCLVLEAAVW</sequence>
<dbReference type="InterPro" id="IPR018201">
    <property type="entry name" value="Ketoacyl_synth_AS"/>
</dbReference>
<dbReference type="Gene3D" id="3.40.47.10">
    <property type="match status" value="1"/>
</dbReference>
<dbReference type="InterPro" id="IPR016039">
    <property type="entry name" value="Thiolase-like"/>
</dbReference>
<dbReference type="InterPro" id="IPR014031">
    <property type="entry name" value="Ketoacyl_synth_C"/>
</dbReference>
<keyword evidence="2 3" id="KW-0808">Transferase</keyword>
<dbReference type="SUPFAM" id="SSF53901">
    <property type="entry name" value="Thiolase-like"/>
    <property type="match status" value="1"/>
</dbReference>
<evidence type="ECO:0000256" key="3">
    <source>
        <dbReference type="RuleBase" id="RU003694"/>
    </source>
</evidence>
<evidence type="ECO:0000313" key="6">
    <source>
        <dbReference type="Proteomes" id="UP000001508"/>
    </source>
</evidence>
<organism evidence="5 6">
    <name type="scientific">Desulfurivibrio alkaliphilus (strain DSM 19089 / UNIQEM U267 / AHT2)</name>
    <dbReference type="NCBI Taxonomy" id="589865"/>
    <lineage>
        <taxon>Bacteria</taxon>
        <taxon>Pseudomonadati</taxon>
        <taxon>Thermodesulfobacteriota</taxon>
        <taxon>Desulfobulbia</taxon>
        <taxon>Desulfobulbales</taxon>
        <taxon>Desulfobulbaceae</taxon>
        <taxon>Desulfurivibrio</taxon>
    </lineage>
</organism>
<reference evidence="6" key="1">
    <citation type="submission" date="2010-02" db="EMBL/GenBank/DDBJ databases">
        <title>Complete sequence of Desulfurivibrio alkaliphilus AHT2.</title>
        <authorList>
            <consortium name="US DOE Joint Genome Institute"/>
            <person name="Pitluck S."/>
            <person name="Chertkov O."/>
            <person name="Detter J.C."/>
            <person name="Han C."/>
            <person name="Tapia R."/>
            <person name="Larimer F."/>
            <person name="Land M."/>
            <person name="Hauser L."/>
            <person name="Kyrpides N."/>
            <person name="Mikhailova N."/>
            <person name="Sorokin D.Y."/>
            <person name="Muyzer G."/>
            <person name="Woyke T."/>
        </authorList>
    </citation>
    <scope>NUCLEOTIDE SEQUENCE [LARGE SCALE GENOMIC DNA]</scope>
    <source>
        <strain evidence="6">DSM 19089 / UNIQEM U267 / AHT2</strain>
    </source>
</reference>
<comment type="similarity">
    <text evidence="1 3">Belongs to the thiolase-like superfamily. Beta-ketoacyl-ACP synthases family.</text>
</comment>
<gene>
    <name evidence="5" type="ordered locus">DaAHT2_1122</name>
</gene>
<dbReference type="Pfam" id="PF00109">
    <property type="entry name" value="ketoacyl-synt"/>
    <property type="match status" value="1"/>
</dbReference>
<feature type="domain" description="Ketosynthase family 3 (KS3)" evidence="4">
    <location>
        <begin position="5"/>
        <end position="410"/>
    </location>
</feature>
<dbReference type="InParanoid" id="D6Z2P5"/>
<dbReference type="GO" id="GO:0005829">
    <property type="term" value="C:cytosol"/>
    <property type="evidence" value="ECO:0007669"/>
    <property type="project" value="TreeGrafter"/>
</dbReference>
<evidence type="ECO:0000313" key="5">
    <source>
        <dbReference type="EMBL" id="ADH85820.1"/>
    </source>
</evidence>
<dbReference type="PANTHER" id="PTHR11712:SF336">
    <property type="entry name" value="3-OXOACYL-[ACYL-CARRIER-PROTEIN] SYNTHASE, MITOCHONDRIAL"/>
    <property type="match status" value="1"/>
</dbReference>
<dbReference type="CDD" id="cd00834">
    <property type="entry name" value="KAS_I_II"/>
    <property type="match status" value="1"/>
</dbReference>
<dbReference type="GO" id="GO:0006633">
    <property type="term" value="P:fatty acid biosynthetic process"/>
    <property type="evidence" value="ECO:0007669"/>
    <property type="project" value="InterPro"/>
</dbReference>
<dbReference type="InterPro" id="IPR000794">
    <property type="entry name" value="Beta-ketoacyl_synthase"/>
</dbReference>
<accession>D6Z2P5</accession>
<dbReference type="GO" id="GO:0004315">
    <property type="term" value="F:3-oxoacyl-[acyl-carrier-protein] synthase activity"/>
    <property type="evidence" value="ECO:0007669"/>
    <property type="project" value="InterPro"/>
</dbReference>
<protein>
    <submittedName>
        <fullName evidence="5">Beta-ketoacyl synthase</fullName>
    </submittedName>
</protein>
<dbReference type="SMART" id="SM00825">
    <property type="entry name" value="PKS_KS"/>
    <property type="match status" value="1"/>
</dbReference>
<keyword evidence="6" id="KW-1185">Reference proteome</keyword>
<dbReference type="RefSeq" id="WP_013163349.1">
    <property type="nucleotide sequence ID" value="NC_014216.1"/>
</dbReference>
<dbReference type="InterPro" id="IPR014030">
    <property type="entry name" value="Ketoacyl_synth_N"/>
</dbReference>
<evidence type="ECO:0000256" key="1">
    <source>
        <dbReference type="ARBA" id="ARBA00008467"/>
    </source>
</evidence>
<dbReference type="STRING" id="589865.DaAHT2_1122"/>
<dbReference type="HOGENOM" id="CLU_000022_69_0_7"/>
<dbReference type="AlphaFoldDB" id="D6Z2P5"/>
<evidence type="ECO:0000256" key="2">
    <source>
        <dbReference type="ARBA" id="ARBA00022679"/>
    </source>
</evidence>
<dbReference type="OrthoDB" id="9808669at2"/>
<dbReference type="Pfam" id="PF02801">
    <property type="entry name" value="Ketoacyl-synt_C"/>
    <property type="match status" value="1"/>
</dbReference>
<dbReference type="PANTHER" id="PTHR11712">
    <property type="entry name" value="POLYKETIDE SYNTHASE-RELATED"/>
    <property type="match status" value="1"/>
</dbReference>
<dbReference type="PROSITE" id="PS00606">
    <property type="entry name" value="KS3_1"/>
    <property type="match status" value="1"/>
</dbReference>
<dbReference type="eggNOG" id="COG0304">
    <property type="taxonomic scope" value="Bacteria"/>
</dbReference>
<dbReference type="Proteomes" id="UP000001508">
    <property type="component" value="Chromosome"/>
</dbReference>
<dbReference type="InterPro" id="IPR020841">
    <property type="entry name" value="PKS_Beta-ketoAc_synthase_dom"/>
</dbReference>
<dbReference type="PROSITE" id="PS52004">
    <property type="entry name" value="KS3_2"/>
    <property type="match status" value="1"/>
</dbReference>
<dbReference type="KEGG" id="dak:DaAHT2_1122"/>